<evidence type="ECO:0000256" key="2">
    <source>
        <dbReference type="SAM" id="MobiDB-lite"/>
    </source>
</evidence>
<evidence type="ECO:0000313" key="5">
    <source>
        <dbReference type="Proteomes" id="UP000494040"/>
    </source>
</evidence>
<feature type="domain" description="Myb-like" evidence="3">
    <location>
        <begin position="36"/>
        <end position="85"/>
    </location>
</feature>
<dbReference type="RefSeq" id="XP_014262210.1">
    <property type="nucleotide sequence ID" value="XM_014406724.1"/>
</dbReference>
<dbReference type="GO" id="GO:0009301">
    <property type="term" value="P:snRNA transcription"/>
    <property type="evidence" value="ECO:0007669"/>
    <property type="project" value="InterPro"/>
</dbReference>
<sequence length="266" mass="30863">MFGKKSAEPVPGPSGLAESSKRTRRLRVTSPCTDKYNRKWSVEEKTQLLDALKTIGPKDIDQIATHVPSKHKHQITTFINYLKRKAKVIREMRLQMKYVDKMSNIKEWISWAKRTSTVDSIGENLPLLFSILAILKFEKFPSMNYSDKDFTINFNEAYLFLFYLLNGNKEQMRVVSEPTRSFVFESIKMAAKSSVVHSEALTKIFNGKINPLQSFLYPRKMNDESVQETSHDQEVFLESTVNNPLMFPRHTVEVNSDLMNHYIELK</sequence>
<dbReference type="Gene3D" id="1.10.10.60">
    <property type="entry name" value="Homeodomain-like"/>
    <property type="match status" value="1"/>
</dbReference>
<dbReference type="InterPro" id="IPR021281">
    <property type="entry name" value="SNAPC2"/>
</dbReference>
<dbReference type="SUPFAM" id="SSF46689">
    <property type="entry name" value="Homeodomain-like"/>
    <property type="match status" value="1"/>
</dbReference>
<protein>
    <recommendedName>
        <fullName evidence="3">Myb-like domain-containing protein</fullName>
    </recommendedName>
</protein>
<dbReference type="KEGG" id="clec:106674160"/>
<accession>A0A8I6SEK0</accession>
<dbReference type="SMART" id="SM00717">
    <property type="entry name" value="SANT"/>
    <property type="match status" value="1"/>
</dbReference>
<feature type="region of interest" description="Disordered" evidence="2">
    <location>
        <begin position="1"/>
        <end position="26"/>
    </location>
</feature>
<dbReference type="GeneID" id="106674160"/>
<dbReference type="Pfam" id="PF11035">
    <property type="entry name" value="SNAPC2"/>
    <property type="match status" value="1"/>
</dbReference>
<dbReference type="Proteomes" id="UP000494040">
    <property type="component" value="Unassembled WGS sequence"/>
</dbReference>
<dbReference type="GO" id="GO:0016251">
    <property type="term" value="F:RNA polymerase II general transcription initiation factor activity"/>
    <property type="evidence" value="ECO:0007669"/>
    <property type="project" value="InterPro"/>
</dbReference>
<dbReference type="InterPro" id="IPR001005">
    <property type="entry name" value="SANT/Myb"/>
</dbReference>
<reference evidence="4" key="1">
    <citation type="submission" date="2022-01" db="UniProtKB">
        <authorList>
            <consortium name="EnsemblMetazoa"/>
        </authorList>
    </citation>
    <scope>IDENTIFICATION</scope>
</reference>
<dbReference type="AlphaFoldDB" id="A0A8I6SEK0"/>
<dbReference type="CDD" id="cd00167">
    <property type="entry name" value="SANT"/>
    <property type="match status" value="1"/>
</dbReference>
<comment type="subcellular location">
    <subcellularLocation>
        <location evidence="1">Nucleus</location>
    </subcellularLocation>
</comment>
<evidence type="ECO:0000259" key="3">
    <source>
        <dbReference type="SMART" id="SM00717"/>
    </source>
</evidence>
<evidence type="ECO:0000313" key="4">
    <source>
        <dbReference type="EnsemblMetazoa" id="XP_014262210.1"/>
    </source>
</evidence>
<keyword evidence="5" id="KW-1185">Reference proteome</keyword>
<evidence type="ECO:0000256" key="1">
    <source>
        <dbReference type="ARBA" id="ARBA00004123"/>
    </source>
</evidence>
<dbReference type="GO" id="GO:0005634">
    <property type="term" value="C:nucleus"/>
    <property type="evidence" value="ECO:0007669"/>
    <property type="project" value="UniProtKB-SubCell"/>
</dbReference>
<name>A0A8I6SEK0_CIMLE</name>
<proteinExistence type="predicted"/>
<dbReference type="EnsemblMetazoa" id="XM_014406724.1">
    <property type="protein sequence ID" value="XP_014262210.1"/>
    <property type="gene ID" value="LOC106674160"/>
</dbReference>
<dbReference type="InterPro" id="IPR009057">
    <property type="entry name" value="Homeodomain-like_sf"/>
</dbReference>
<organism evidence="4 5">
    <name type="scientific">Cimex lectularius</name>
    <name type="common">Bed bug</name>
    <name type="synonym">Acanthia lectularia</name>
    <dbReference type="NCBI Taxonomy" id="79782"/>
    <lineage>
        <taxon>Eukaryota</taxon>
        <taxon>Metazoa</taxon>
        <taxon>Ecdysozoa</taxon>
        <taxon>Arthropoda</taxon>
        <taxon>Hexapoda</taxon>
        <taxon>Insecta</taxon>
        <taxon>Pterygota</taxon>
        <taxon>Neoptera</taxon>
        <taxon>Paraneoptera</taxon>
        <taxon>Hemiptera</taxon>
        <taxon>Heteroptera</taxon>
        <taxon>Panheteroptera</taxon>
        <taxon>Cimicomorpha</taxon>
        <taxon>Cimicidae</taxon>
        <taxon>Cimex</taxon>
    </lineage>
</organism>